<evidence type="ECO:0000313" key="2">
    <source>
        <dbReference type="EMBL" id="EGF28468.1"/>
    </source>
</evidence>
<protein>
    <submittedName>
        <fullName evidence="2">Uncharacterized protein</fullName>
    </submittedName>
</protein>
<gene>
    <name evidence="2" type="ORF">RBWH47_02353</name>
</gene>
<dbReference type="PATRIC" id="fig|991778.3.peg.1643"/>
<accession>F2APD7</accession>
<name>F2APD7_RHOBT</name>
<dbReference type="AlphaFoldDB" id="F2APD7"/>
<evidence type="ECO:0000313" key="3">
    <source>
        <dbReference type="Proteomes" id="UP000006222"/>
    </source>
</evidence>
<proteinExistence type="predicted"/>
<evidence type="ECO:0000256" key="1">
    <source>
        <dbReference type="SAM" id="MobiDB-lite"/>
    </source>
</evidence>
<dbReference type="Proteomes" id="UP000006222">
    <property type="component" value="Unassembled WGS sequence"/>
</dbReference>
<organism evidence="2 3">
    <name type="scientific">Rhodopirellula baltica WH47</name>
    <dbReference type="NCBI Taxonomy" id="991778"/>
    <lineage>
        <taxon>Bacteria</taxon>
        <taxon>Pseudomonadati</taxon>
        <taxon>Planctomycetota</taxon>
        <taxon>Planctomycetia</taxon>
        <taxon>Pirellulales</taxon>
        <taxon>Pirellulaceae</taxon>
        <taxon>Rhodopirellula</taxon>
    </lineage>
</organism>
<comment type="caution">
    <text evidence="2">The sequence shown here is derived from an EMBL/GenBank/DDBJ whole genome shotgun (WGS) entry which is preliminary data.</text>
</comment>
<reference evidence="2 3" key="1">
    <citation type="journal article" date="2013" name="Mar. Genomics">
        <title>Expression of sulfatases in Rhodopirellula baltica and the diversity of sulfatases in the genus Rhodopirellula.</title>
        <authorList>
            <person name="Wegner C.E."/>
            <person name="Richter-Heitmann T."/>
            <person name="Klindworth A."/>
            <person name="Klockow C."/>
            <person name="Richter M."/>
            <person name="Achstetter T."/>
            <person name="Glockner F.O."/>
            <person name="Harder J."/>
        </authorList>
    </citation>
    <scope>NUCLEOTIDE SEQUENCE [LARGE SCALE GENOMIC DNA]</scope>
    <source>
        <strain evidence="2 3">WH47</strain>
    </source>
</reference>
<feature type="compositionally biased region" description="Polar residues" evidence="1">
    <location>
        <begin position="84"/>
        <end position="94"/>
    </location>
</feature>
<feature type="region of interest" description="Disordered" evidence="1">
    <location>
        <begin position="72"/>
        <end position="94"/>
    </location>
</feature>
<dbReference type="EMBL" id="AFAR01000084">
    <property type="protein sequence ID" value="EGF28468.1"/>
    <property type="molecule type" value="Genomic_DNA"/>
</dbReference>
<sequence>MRKSPINRLASRLFSDACQETIPLNGRACPEEKKFPKKKTGQIEVAFRMKLWPSFCLPNPLGFLDDIPKQSPIQSIPWPPQTKPICSTSPQIAR</sequence>